<dbReference type="EMBL" id="BARS01036703">
    <property type="protein sequence ID" value="GAG17953.1"/>
    <property type="molecule type" value="Genomic_DNA"/>
</dbReference>
<name>X0VZZ3_9ZZZZ</name>
<reference evidence="1" key="1">
    <citation type="journal article" date="2014" name="Front. Microbiol.">
        <title>High frequency of phylogenetically diverse reductive dehalogenase-homologous genes in deep subseafloor sedimentary metagenomes.</title>
        <authorList>
            <person name="Kawai M."/>
            <person name="Futagami T."/>
            <person name="Toyoda A."/>
            <person name="Takaki Y."/>
            <person name="Nishi S."/>
            <person name="Hori S."/>
            <person name="Arai W."/>
            <person name="Tsubouchi T."/>
            <person name="Morono Y."/>
            <person name="Uchiyama I."/>
            <person name="Ito T."/>
            <person name="Fujiyama A."/>
            <person name="Inagaki F."/>
            <person name="Takami H."/>
        </authorList>
    </citation>
    <scope>NUCLEOTIDE SEQUENCE</scope>
    <source>
        <strain evidence="1">Expedition CK06-06</strain>
    </source>
</reference>
<evidence type="ECO:0000313" key="1">
    <source>
        <dbReference type="EMBL" id="GAG17953.1"/>
    </source>
</evidence>
<sequence>RSRLEVGKVASSVGLSRTPARIEHAGPTLGQHSQQVLSGLLGLCDEEITELVIAGAIE</sequence>
<protein>
    <recommendedName>
        <fullName evidence="2">CoA transferase</fullName>
    </recommendedName>
</protein>
<dbReference type="InterPro" id="IPR023606">
    <property type="entry name" value="CoA-Trfase_III_dom_1_sf"/>
</dbReference>
<dbReference type="Gene3D" id="3.40.50.10540">
    <property type="entry name" value="Crotonobetainyl-coa:carnitine coa-transferase, domain 1"/>
    <property type="match status" value="1"/>
</dbReference>
<dbReference type="SUPFAM" id="SSF89796">
    <property type="entry name" value="CoA-transferase family III (CaiB/BaiF)"/>
    <property type="match status" value="1"/>
</dbReference>
<accession>X0VZZ3</accession>
<feature type="non-terminal residue" evidence="1">
    <location>
        <position position="1"/>
    </location>
</feature>
<proteinExistence type="predicted"/>
<organism evidence="1">
    <name type="scientific">marine sediment metagenome</name>
    <dbReference type="NCBI Taxonomy" id="412755"/>
    <lineage>
        <taxon>unclassified sequences</taxon>
        <taxon>metagenomes</taxon>
        <taxon>ecological metagenomes</taxon>
    </lineage>
</organism>
<comment type="caution">
    <text evidence="1">The sequence shown here is derived from an EMBL/GenBank/DDBJ whole genome shotgun (WGS) entry which is preliminary data.</text>
</comment>
<evidence type="ECO:0008006" key="2">
    <source>
        <dbReference type="Google" id="ProtNLM"/>
    </source>
</evidence>
<gene>
    <name evidence="1" type="ORF">S01H1_56373</name>
</gene>
<dbReference type="AlphaFoldDB" id="X0VZZ3"/>